<feature type="region of interest" description="Disordered" evidence="1">
    <location>
        <begin position="76"/>
        <end position="113"/>
    </location>
</feature>
<feature type="signal peptide" evidence="2">
    <location>
        <begin position="1"/>
        <end position="20"/>
    </location>
</feature>
<dbReference type="EMBL" id="KK117375">
    <property type="protein sequence ID" value="KFM70305.1"/>
    <property type="molecule type" value="Genomic_DNA"/>
</dbReference>
<evidence type="ECO:0000313" key="4">
    <source>
        <dbReference type="Proteomes" id="UP000054359"/>
    </source>
</evidence>
<evidence type="ECO:0000256" key="1">
    <source>
        <dbReference type="SAM" id="MobiDB-lite"/>
    </source>
</evidence>
<accession>A0A087TYW6</accession>
<gene>
    <name evidence="3" type="ORF">X975_03414</name>
</gene>
<feature type="non-terminal residue" evidence="3">
    <location>
        <position position="113"/>
    </location>
</feature>
<reference evidence="3 4" key="1">
    <citation type="submission" date="2013-11" db="EMBL/GenBank/DDBJ databases">
        <title>Genome sequencing of Stegodyphus mimosarum.</title>
        <authorList>
            <person name="Bechsgaard J."/>
        </authorList>
    </citation>
    <scope>NUCLEOTIDE SEQUENCE [LARGE SCALE GENOMIC DNA]</scope>
</reference>
<dbReference type="Proteomes" id="UP000054359">
    <property type="component" value="Unassembled WGS sequence"/>
</dbReference>
<dbReference type="AlphaFoldDB" id="A0A087TYW6"/>
<keyword evidence="2" id="KW-0732">Signal</keyword>
<name>A0A087TYW6_STEMI</name>
<evidence type="ECO:0000256" key="2">
    <source>
        <dbReference type="SAM" id="SignalP"/>
    </source>
</evidence>
<organism evidence="3 4">
    <name type="scientific">Stegodyphus mimosarum</name>
    <name type="common">African social velvet spider</name>
    <dbReference type="NCBI Taxonomy" id="407821"/>
    <lineage>
        <taxon>Eukaryota</taxon>
        <taxon>Metazoa</taxon>
        <taxon>Ecdysozoa</taxon>
        <taxon>Arthropoda</taxon>
        <taxon>Chelicerata</taxon>
        <taxon>Arachnida</taxon>
        <taxon>Araneae</taxon>
        <taxon>Araneomorphae</taxon>
        <taxon>Entelegynae</taxon>
        <taxon>Eresoidea</taxon>
        <taxon>Eresidae</taxon>
        <taxon>Stegodyphus</taxon>
    </lineage>
</organism>
<keyword evidence="4" id="KW-1185">Reference proteome</keyword>
<dbReference type="OrthoDB" id="10374051at2759"/>
<sequence length="113" mass="11898">MNSTIIVCFVAVLVIGIADCQKKCGNQECTADQCCTGIVMKRCAPLLKEGDFCGLGGLLRCKECAAGLECKSFRCAPNGSETTTSEPSTETPTMPSTEVETTPPTEVETTPPT</sequence>
<proteinExistence type="predicted"/>
<evidence type="ECO:0000313" key="3">
    <source>
        <dbReference type="EMBL" id="KFM70305.1"/>
    </source>
</evidence>
<feature type="compositionally biased region" description="Low complexity" evidence="1">
    <location>
        <begin position="80"/>
        <end position="113"/>
    </location>
</feature>
<feature type="chain" id="PRO_5001830026" evidence="2">
    <location>
        <begin position="21"/>
        <end position="113"/>
    </location>
</feature>
<protein>
    <submittedName>
        <fullName evidence="3">Uncharacterized protein</fullName>
    </submittedName>
</protein>